<keyword evidence="3" id="KW-1185">Reference proteome</keyword>
<evidence type="ECO:0000256" key="1">
    <source>
        <dbReference type="SAM" id="Phobius"/>
    </source>
</evidence>
<name>A0A484KV26_9ASTE</name>
<dbReference type="OrthoDB" id="1305300at2759"/>
<dbReference type="EMBL" id="OOIL02000802">
    <property type="protein sequence ID" value="VFQ69573.1"/>
    <property type="molecule type" value="Genomic_DNA"/>
</dbReference>
<proteinExistence type="predicted"/>
<feature type="transmembrane region" description="Helical" evidence="1">
    <location>
        <begin position="7"/>
        <end position="28"/>
    </location>
</feature>
<sequence length="174" mass="19637">MEAKVESLFYWAVLFLMMFYVDRVVFWMRVVPRTFPTMLGWTSQKLKEREGLERESGGFGCGSMDPQINKELFSNENLSLEDPPGKTSPSQNNVLDEARTATKELVQKISKWDTICRGLNSEFPNSNAVKRMQQTAAEVIVAVGKSPRISGTPILETNAKLQFEVVHESPSFLA</sequence>
<organism evidence="2 3">
    <name type="scientific">Cuscuta campestris</name>
    <dbReference type="NCBI Taxonomy" id="132261"/>
    <lineage>
        <taxon>Eukaryota</taxon>
        <taxon>Viridiplantae</taxon>
        <taxon>Streptophyta</taxon>
        <taxon>Embryophyta</taxon>
        <taxon>Tracheophyta</taxon>
        <taxon>Spermatophyta</taxon>
        <taxon>Magnoliopsida</taxon>
        <taxon>eudicotyledons</taxon>
        <taxon>Gunneridae</taxon>
        <taxon>Pentapetalae</taxon>
        <taxon>asterids</taxon>
        <taxon>lamiids</taxon>
        <taxon>Solanales</taxon>
        <taxon>Convolvulaceae</taxon>
        <taxon>Cuscuteae</taxon>
        <taxon>Cuscuta</taxon>
        <taxon>Cuscuta subgen. Grammica</taxon>
        <taxon>Cuscuta sect. Cleistogrammica</taxon>
    </lineage>
</organism>
<keyword evidence="1" id="KW-0472">Membrane</keyword>
<evidence type="ECO:0000313" key="2">
    <source>
        <dbReference type="EMBL" id="VFQ69573.1"/>
    </source>
</evidence>
<protein>
    <submittedName>
        <fullName evidence="2">Uncharacterized protein</fullName>
    </submittedName>
</protein>
<evidence type="ECO:0000313" key="3">
    <source>
        <dbReference type="Proteomes" id="UP000595140"/>
    </source>
</evidence>
<gene>
    <name evidence="2" type="ORF">CCAM_LOCUS11349</name>
</gene>
<dbReference type="AlphaFoldDB" id="A0A484KV26"/>
<accession>A0A484KV26</accession>
<keyword evidence="1" id="KW-1133">Transmembrane helix</keyword>
<keyword evidence="1" id="KW-0812">Transmembrane</keyword>
<dbReference type="Proteomes" id="UP000595140">
    <property type="component" value="Unassembled WGS sequence"/>
</dbReference>
<reference evidence="2 3" key="1">
    <citation type="submission" date="2018-04" db="EMBL/GenBank/DDBJ databases">
        <authorList>
            <person name="Vogel A."/>
        </authorList>
    </citation>
    <scope>NUCLEOTIDE SEQUENCE [LARGE SCALE GENOMIC DNA]</scope>
</reference>